<reference evidence="2 3" key="1">
    <citation type="submission" date="2016-08" db="EMBL/GenBank/DDBJ databases">
        <authorList>
            <person name="Seilhamer J.J."/>
        </authorList>
    </citation>
    <scope>NUCLEOTIDE SEQUENCE [LARGE SCALE GENOMIC DNA]</scope>
    <source>
        <strain evidence="2">ING2-E5A</strain>
    </source>
</reference>
<proteinExistence type="predicted"/>
<dbReference type="EMBL" id="LT608328">
    <property type="protein sequence ID" value="SCM55711.1"/>
    <property type="molecule type" value="Genomic_DNA"/>
</dbReference>
<keyword evidence="1" id="KW-0732">Signal</keyword>
<gene>
    <name evidence="2" type="primary">aprA</name>
    <name evidence="2" type="ORF">ING2E5A_0527</name>
</gene>
<dbReference type="Proteomes" id="UP000178485">
    <property type="component" value="Chromosome i"/>
</dbReference>
<evidence type="ECO:0000313" key="3">
    <source>
        <dbReference type="Proteomes" id="UP000178485"/>
    </source>
</evidence>
<dbReference type="Gene3D" id="3.40.50.1820">
    <property type="entry name" value="alpha/beta hydrolase"/>
    <property type="match status" value="1"/>
</dbReference>
<evidence type="ECO:0000256" key="1">
    <source>
        <dbReference type="SAM" id="SignalP"/>
    </source>
</evidence>
<dbReference type="RefSeq" id="WP_071136058.1">
    <property type="nucleotide sequence ID" value="NZ_LT608328.1"/>
</dbReference>
<feature type="chain" id="PRO_5009603770" evidence="1">
    <location>
        <begin position="23"/>
        <end position="454"/>
    </location>
</feature>
<dbReference type="InterPro" id="IPR029058">
    <property type="entry name" value="AB_hydrolase_fold"/>
</dbReference>
<evidence type="ECO:0000313" key="2">
    <source>
        <dbReference type="EMBL" id="SCM55711.1"/>
    </source>
</evidence>
<dbReference type="PIRSF" id="PIRSF014728">
    <property type="entry name" value="PqaA"/>
    <property type="match status" value="1"/>
</dbReference>
<dbReference type="AlphaFoldDB" id="A0A1G4G4B4"/>
<protein>
    <submittedName>
        <fullName evidence="2">Autocrine proliferation repressor protein A</fullName>
    </submittedName>
</protein>
<keyword evidence="3" id="KW-1185">Reference proteome</keyword>
<dbReference type="STRING" id="1642646.ING2E5A_0527"/>
<sequence length="454" mass="51408">MKNKQRLFWVILILLSFPVGYAQQGVTPETALMHYLNNNDHTYAWEVRERFQINDVEAYSVLFISQKWQKMLWKHEMIIFVPQAVAHDGALLFITGGSLRNGIPNLVNKNEETVQFMAELARRNSAVTVLLHQVPNQPLYDGLTEDALISYTLNEYKKDGDYSWPLLFPMTKSAIRALDVVQAFSSEQLGREISRFVVSGASKRGWTTWLSAATEDSRIVAIAPMVIDMLNMPATLEYQKEMYGGYSEQIQDYVDLEIPQSITSSFGDAVVKMIDPYSYREKLKLPKLIILGSNDPYWTVDAVKHYIDEIPGHNLLHYVANAGHELGDRKQAIAALGAFFALNLKGAALPDCSWRLHQGRRSVELEVKGSPGELVGARLWTTTSESRDFRKSIWSGEEIKPDPKDPSTVKVRLQYPKKGYSAFYVDLLYSSPNGGEYSVSTRTFVAGEKQVFEK</sequence>
<organism evidence="2 3">
    <name type="scientific">Petrimonas mucosa</name>
    <dbReference type="NCBI Taxonomy" id="1642646"/>
    <lineage>
        <taxon>Bacteria</taxon>
        <taxon>Pseudomonadati</taxon>
        <taxon>Bacteroidota</taxon>
        <taxon>Bacteroidia</taxon>
        <taxon>Bacteroidales</taxon>
        <taxon>Dysgonomonadaceae</taxon>
        <taxon>Petrimonas</taxon>
    </lineage>
</organism>
<feature type="signal peptide" evidence="1">
    <location>
        <begin position="1"/>
        <end position="22"/>
    </location>
</feature>
<dbReference type="PANTHER" id="PTHR31497">
    <property type="entry name" value="AUTOCRINE PROLIFERATION REPRESSOR PROTEIN A"/>
    <property type="match status" value="1"/>
</dbReference>
<name>A0A1G4G4B4_9BACT</name>
<accession>A0A1G4G4B4</accession>
<dbReference type="SUPFAM" id="SSF53474">
    <property type="entry name" value="alpha/beta-Hydrolases"/>
    <property type="match status" value="1"/>
</dbReference>
<dbReference type="InterPro" id="IPR009199">
    <property type="entry name" value="PhoPQ-act_pathogen-rel_PqaA"/>
</dbReference>
<dbReference type="KEGG" id="pmuc:ING2E5A_0527"/>
<dbReference type="Pfam" id="PF10142">
    <property type="entry name" value="PhoPQ_related"/>
    <property type="match status" value="1"/>
</dbReference>
<dbReference type="PANTHER" id="PTHR31497:SF0">
    <property type="entry name" value="AUTOCRINE PROLIFERATION REPRESSOR PROTEIN A"/>
    <property type="match status" value="1"/>
</dbReference>